<dbReference type="GO" id="GO:0042834">
    <property type="term" value="F:peptidoglycan binding"/>
    <property type="evidence" value="ECO:0007669"/>
    <property type="project" value="InterPro"/>
</dbReference>
<feature type="signal peptide" evidence="6">
    <location>
        <begin position="1"/>
        <end position="26"/>
    </location>
</feature>
<dbReference type="RefSeq" id="WP_149308619.1">
    <property type="nucleotide sequence ID" value="NZ_SRSD01000009.1"/>
</dbReference>
<dbReference type="Pfam" id="PF05036">
    <property type="entry name" value="SPOR"/>
    <property type="match status" value="1"/>
</dbReference>
<evidence type="ECO:0000256" key="3">
    <source>
        <dbReference type="ARBA" id="ARBA00022801"/>
    </source>
</evidence>
<protein>
    <submittedName>
        <fullName evidence="9">Peptidoglycan-binding protein</fullName>
    </submittedName>
</protein>
<keyword evidence="6" id="KW-0732">Signal</keyword>
<feature type="region of interest" description="Disordered" evidence="5">
    <location>
        <begin position="123"/>
        <end position="165"/>
    </location>
</feature>
<sequence>MFSTCKPAIIALFAIVLLSSPGCGHAASPSGLDRLGYAIQMGAFADVKNAERFTDTLQKKGIEAFYFRKDNGIYAVRFGDFATKDKARAAAKRLVADRLIGGYYIAPPNEIVFARPREAGWQKPAGEEITSPRLSDSSKMARDKGTPRTGKIAESVQPRPARGDRDMGAIAARTAERFVGIPYRWGGENVVDGMDCSGFVRAVYNLCGLSIPRTSRDQFKAGDQVAKDDLRDGDLLFFGSSADSISHVGIYVGSGRFVHAPRRGEDIKVSAVDESYFERHFIGARRYFQ</sequence>
<evidence type="ECO:0000256" key="4">
    <source>
        <dbReference type="ARBA" id="ARBA00022807"/>
    </source>
</evidence>
<dbReference type="Proteomes" id="UP000324298">
    <property type="component" value="Unassembled WGS sequence"/>
</dbReference>
<evidence type="ECO:0000256" key="2">
    <source>
        <dbReference type="ARBA" id="ARBA00022670"/>
    </source>
</evidence>
<evidence type="ECO:0000259" key="7">
    <source>
        <dbReference type="PROSITE" id="PS51724"/>
    </source>
</evidence>
<gene>
    <name evidence="9" type="ORF">ET418_14150</name>
</gene>
<dbReference type="GO" id="GO:0008234">
    <property type="term" value="F:cysteine-type peptidase activity"/>
    <property type="evidence" value="ECO:0007669"/>
    <property type="project" value="UniProtKB-KW"/>
</dbReference>
<accession>A0A5A9X8N6</accession>
<proteinExistence type="inferred from homology"/>
<dbReference type="EMBL" id="SRSD01000009">
    <property type="protein sequence ID" value="KAA0888993.1"/>
    <property type="molecule type" value="Genomic_DNA"/>
</dbReference>
<dbReference type="OrthoDB" id="9807055at2"/>
<dbReference type="SUPFAM" id="SSF110997">
    <property type="entry name" value="Sporulation related repeat"/>
    <property type="match status" value="1"/>
</dbReference>
<keyword evidence="4" id="KW-0788">Thiol protease</keyword>
<dbReference type="InterPro" id="IPR051202">
    <property type="entry name" value="Peptidase_C40"/>
</dbReference>
<dbReference type="PROSITE" id="PS51935">
    <property type="entry name" value="NLPC_P60"/>
    <property type="match status" value="1"/>
</dbReference>
<keyword evidence="2" id="KW-0645">Protease</keyword>
<organism evidence="9 10">
    <name type="scientific">Oryzomonas rubra</name>
    <dbReference type="NCBI Taxonomy" id="2509454"/>
    <lineage>
        <taxon>Bacteria</taxon>
        <taxon>Pseudomonadati</taxon>
        <taxon>Thermodesulfobacteriota</taxon>
        <taxon>Desulfuromonadia</taxon>
        <taxon>Geobacterales</taxon>
        <taxon>Geobacteraceae</taxon>
        <taxon>Oryzomonas</taxon>
    </lineage>
</organism>
<dbReference type="InterPro" id="IPR038765">
    <property type="entry name" value="Papain-like_cys_pep_sf"/>
</dbReference>
<dbReference type="PROSITE" id="PS51724">
    <property type="entry name" value="SPOR"/>
    <property type="match status" value="1"/>
</dbReference>
<comment type="similarity">
    <text evidence="1">Belongs to the peptidase C40 family.</text>
</comment>
<dbReference type="InterPro" id="IPR036680">
    <property type="entry name" value="SPOR-like_sf"/>
</dbReference>
<dbReference type="Pfam" id="PF00877">
    <property type="entry name" value="NLPC_P60"/>
    <property type="match status" value="1"/>
</dbReference>
<feature type="domain" description="SPOR" evidence="7">
    <location>
        <begin position="31"/>
        <end position="107"/>
    </location>
</feature>
<dbReference type="InterPro" id="IPR000064">
    <property type="entry name" value="NLP_P60_dom"/>
</dbReference>
<dbReference type="SUPFAM" id="SSF54001">
    <property type="entry name" value="Cysteine proteinases"/>
    <property type="match status" value="1"/>
</dbReference>
<evidence type="ECO:0000313" key="9">
    <source>
        <dbReference type="EMBL" id="KAA0888993.1"/>
    </source>
</evidence>
<dbReference type="AlphaFoldDB" id="A0A5A9X8N6"/>
<name>A0A5A9X8N6_9BACT</name>
<evidence type="ECO:0000256" key="6">
    <source>
        <dbReference type="SAM" id="SignalP"/>
    </source>
</evidence>
<feature type="domain" description="NlpC/P60" evidence="8">
    <location>
        <begin position="165"/>
        <end position="288"/>
    </location>
</feature>
<evidence type="ECO:0000313" key="10">
    <source>
        <dbReference type="Proteomes" id="UP000324298"/>
    </source>
</evidence>
<evidence type="ECO:0000256" key="1">
    <source>
        <dbReference type="ARBA" id="ARBA00007074"/>
    </source>
</evidence>
<dbReference type="InterPro" id="IPR007730">
    <property type="entry name" value="SPOR-like_dom"/>
</dbReference>
<evidence type="ECO:0000256" key="5">
    <source>
        <dbReference type="SAM" id="MobiDB-lite"/>
    </source>
</evidence>
<feature type="chain" id="PRO_5023026141" evidence="6">
    <location>
        <begin position="27"/>
        <end position="289"/>
    </location>
</feature>
<evidence type="ECO:0000259" key="8">
    <source>
        <dbReference type="PROSITE" id="PS51935"/>
    </source>
</evidence>
<keyword evidence="3" id="KW-0378">Hydrolase</keyword>
<keyword evidence="10" id="KW-1185">Reference proteome</keyword>
<comment type="caution">
    <text evidence="9">The sequence shown here is derived from an EMBL/GenBank/DDBJ whole genome shotgun (WGS) entry which is preliminary data.</text>
</comment>
<dbReference type="GO" id="GO:0006508">
    <property type="term" value="P:proteolysis"/>
    <property type="evidence" value="ECO:0007669"/>
    <property type="project" value="UniProtKB-KW"/>
</dbReference>
<dbReference type="Gene3D" id="3.30.70.1070">
    <property type="entry name" value="Sporulation related repeat"/>
    <property type="match status" value="1"/>
</dbReference>
<reference evidence="9 10" key="1">
    <citation type="submission" date="2019-04" db="EMBL/GenBank/DDBJ databases">
        <title>Geobacter ruber sp. nov., ferric-reducing bacteria isolated from paddy soil.</title>
        <authorList>
            <person name="Xu Z."/>
            <person name="Masuda Y."/>
            <person name="Itoh H."/>
            <person name="Senoo K."/>
        </authorList>
    </citation>
    <scope>NUCLEOTIDE SEQUENCE [LARGE SCALE GENOMIC DNA]</scope>
    <source>
        <strain evidence="9 10">Red88</strain>
    </source>
</reference>
<dbReference type="Gene3D" id="3.90.1720.10">
    <property type="entry name" value="endopeptidase domain like (from Nostoc punctiforme)"/>
    <property type="match status" value="1"/>
</dbReference>
<dbReference type="PANTHER" id="PTHR47053">
    <property type="entry name" value="MUREIN DD-ENDOPEPTIDASE MEPH-RELATED"/>
    <property type="match status" value="1"/>
</dbReference>
<dbReference type="PANTHER" id="PTHR47053:SF1">
    <property type="entry name" value="MUREIN DD-ENDOPEPTIDASE MEPH-RELATED"/>
    <property type="match status" value="1"/>
</dbReference>